<dbReference type="Proteomes" id="UP000289497">
    <property type="component" value="Chromosome"/>
</dbReference>
<dbReference type="EMBL" id="LR215039">
    <property type="protein sequence ID" value="VEU76269.1"/>
    <property type="molecule type" value="Genomic_DNA"/>
</dbReference>
<evidence type="ECO:0000313" key="3">
    <source>
        <dbReference type="Proteomes" id="UP000289497"/>
    </source>
</evidence>
<accession>A0A449B6Q8</accession>
<sequence>MKKTFKKYFGLFAILSSLATLTSSCDFFDLNSQQNPTPVHKTFDAVDLSSVKINKNYQNFDDSSISPHRVVQITDSELLIVNGPNLSKEQKNKILSAVNSTDKDFLLVKEKQDSEKRFYLEYIDPYTKIIFRDYAYFVDGNNNKRYLLGKNALVKFAQEFKRKVPFGPEVFYLEAININDFNVIPKSANGAYIPQSKNIYLNGFAFLEKNISLYSIMSSLMGTLFHEYIHHWANTYAQTALIIDPFNNNKNDFGNEKIIYHGASEEGELNETQLWNGYFSKEFKNLLNWNINIKADLTGNSNYDLLSDIAKSKLLHNYFSPNELWEYANTNVDKFHFDDKKEFWYTSDGTFVINPKSLQYIFSLTELVAREYTKFAFENYYPLNDGIYPESSNSTSYFGWFGNSVVSKQGYTLSTYGAGNDWMRTYLLNSATAYTNRGFDINEYLAFPDNVFAFNYKGTVTGDDNFDSSSIYTLKDEFKNNRSSKFYELFLDTMGYGKAIAQIFPKIQWKWNDKIDDNTKLHESIWTDDVAKEYVKFSGYLPNKKYSGFVIVSKDNKILQSTKFQYQDTFNFFGKSEFDTGAIMLNDQERQKQLQSRIYPNPKEVYYPYITEDYVKLHDGDSIYFWIDDNKNNIIEENEIKYNDHISLPEFRRVSNAHSTTTRIVKTTYLEPKENKILVKQI</sequence>
<dbReference type="PROSITE" id="PS51257">
    <property type="entry name" value="PROKAR_LIPOPROTEIN"/>
    <property type="match status" value="1"/>
</dbReference>
<evidence type="ECO:0000256" key="1">
    <source>
        <dbReference type="SAM" id="SignalP"/>
    </source>
</evidence>
<keyword evidence="3" id="KW-1185">Reference proteome</keyword>
<gene>
    <name evidence="2" type="ORF">NCTC10179_00443</name>
</gene>
<keyword evidence="1" id="KW-0732">Signal</keyword>
<dbReference type="RefSeq" id="WP_036434834.1">
    <property type="nucleotide sequence ID" value="NZ_LR215039.1"/>
</dbReference>
<dbReference type="InterPro" id="IPR054786">
    <property type="entry name" value="MYPU_1760-like"/>
</dbReference>
<feature type="chain" id="PRO_5019455469" description="Peptidase M1 membrane alanine aminopeptidase domain-containing protein" evidence="1">
    <location>
        <begin position="23"/>
        <end position="682"/>
    </location>
</feature>
<protein>
    <recommendedName>
        <fullName evidence="4">Peptidase M1 membrane alanine aminopeptidase domain-containing protein</fullName>
    </recommendedName>
</protein>
<dbReference type="AlphaFoldDB" id="A0A449B6Q8"/>
<feature type="signal peptide" evidence="1">
    <location>
        <begin position="1"/>
        <end position="22"/>
    </location>
</feature>
<evidence type="ECO:0000313" key="2">
    <source>
        <dbReference type="EMBL" id="VEU76269.1"/>
    </source>
</evidence>
<dbReference type="KEGG" id="mcou:NCTC10179_00443"/>
<reference evidence="2 3" key="1">
    <citation type="submission" date="2019-01" db="EMBL/GenBank/DDBJ databases">
        <authorList>
            <consortium name="Pathogen Informatics"/>
        </authorList>
    </citation>
    <scope>NUCLEOTIDE SEQUENCE [LARGE SCALE GENOMIC DNA]</scope>
    <source>
        <strain evidence="2 3">NCTC10179</strain>
    </source>
</reference>
<proteinExistence type="predicted"/>
<organism evidence="2 3">
    <name type="scientific">Mycoplasmopsis columboralis</name>
    <dbReference type="NCBI Taxonomy" id="171282"/>
    <lineage>
        <taxon>Bacteria</taxon>
        <taxon>Bacillati</taxon>
        <taxon>Mycoplasmatota</taxon>
        <taxon>Mycoplasmoidales</taxon>
        <taxon>Metamycoplasmataceae</taxon>
        <taxon>Mycoplasmopsis</taxon>
    </lineage>
</organism>
<name>A0A449B6Q8_9BACT</name>
<dbReference type="OrthoDB" id="393673at2"/>
<dbReference type="NCBIfam" id="NF045830">
    <property type="entry name" value="MYPU_1760_HExxH"/>
    <property type="match status" value="1"/>
</dbReference>
<evidence type="ECO:0008006" key="4">
    <source>
        <dbReference type="Google" id="ProtNLM"/>
    </source>
</evidence>